<proteinExistence type="predicted"/>
<accession>A0A4Y2SGW3</accession>
<keyword evidence="2" id="KW-0472">Membrane</keyword>
<dbReference type="AlphaFoldDB" id="A0A4Y2SGW3"/>
<evidence type="ECO:0000256" key="2">
    <source>
        <dbReference type="SAM" id="Phobius"/>
    </source>
</evidence>
<sequence length="305" mass="35496">MDVADVVARVAVIPWFWIMAKFLICADLYDLIPLTIFGYLLVLWKRAIHKENLKTMKEIQDDLQATANVFTQTEPKEHIENSTQTVEIRKDACTQTAQKMFSERSTQHVEEKTDAYTQVEESQFKTTSTQTVKKIKYEKAVQTVLKISDDKETQTTPYVCLEKEVQTENIQYSSKVFIPVKKQKPKPSIPLTKDFIKYHQNKHNQQRKKLKFKPKLGIITEGNEHDNETELSKLPSSVELEIKDSNLDKPITEQNSFEASLKQTGESSNDGLHFVDEDVRNNEKKQKKAYSFRKKFKNLKKLFKK</sequence>
<organism evidence="3 4">
    <name type="scientific">Araneus ventricosus</name>
    <name type="common">Orbweaver spider</name>
    <name type="synonym">Epeira ventricosa</name>
    <dbReference type="NCBI Taxonomy" id="182803"/>
    <lineage>
        <taxon>Eukaryota</taxon>
        <taxon>Metazoa</taxon>
        <taxon>Ecdysozoa</taxon>
        <taxon>Arthropoda</taxon>
        <taxon>Chelicerata</taxon>
        <taxon>Arachnida</taxon>
        <taxon>Araneae</taxon>
        <taxon>Araneomorphae</taxon>
        <taxon>Entelegynae</taxon>
        <taxon>Araneoidea</taxon>
        <taxon>Araneidae</taxon>
        <taxon>Araneus</taxon>
    </lineage>
</organism>
<keyword evidence="2" id="KW-1133">Transmembrane helix</keyword>
<reference evidence="3 4" key="1">
    <citation type="journal article" date="2019" name="Sci. Rep.">
        <title>Orb-weaving spider Araneus ventricosus genome elucidates the spidroin gene catalogue.</title>
        <authorList>
            <person name="Kono N."/>
            <person name="Nakamura H."/>
            <person name="Ohtoshi R."/>
            <person name="Moran D.A.P."/>
            <person name="Shinohara A."/>
            <person name="Yoshida Y."/>
            <person name="Fujiwara M."/>
            <person name="Mori M."/>
            <person name="Tomita M."/>
            <person name="Arakawa K."/>
        </authorList>
    </citation>
    <scope>NUCLEOTIDE SEQUENCE [LARGE SCALE GENOMIC DNA]</scope>
</reference>
<keyword evidence="2" id="KW-0812">Transmembrane</keyword>
<feature type="transmembrane region" description="Helical" evidence="2">
    <location>
        <begin position="15"/>
        <end position="44"/>
    </location>
</feature>
<feature type="compositionally biased region" description="Polar residues" evidence="1">
    <location>
        <begin position="260"/>
        <end position="270"/>
    </location>
</feature>
<evidence type="ECO:0000313" key="4">
    <source>
        <dbReference type="Proteomes" id="UP000499080"/>
    </source>
</evidence>
<protein>
    <submittedName>
        <fullName evidence="3">Uncharacterized protein</fullName>
    </submittedName>
</protein>
<name>A0A4Y2SGW3_ARAVE</name>
<comment type="caution">
    <text evidence="3">The sequence shown here is derived from an EMBL/GenBank/DDBJ whole genome shotgun (WGS) entry which is preliminary data.</text>
</comment>
<evidence type="ECO:0000256" key="1">
    <source>
        <dbReference type="SAM" id="MobiDB-lite"/>
    </source>
</evidence>
<gene>
    <name evidence="3" type="ORF">AVEN_50407_1</name>
</gene>
<dbReference type="EMBL" id="BGPR01021585">
    <property type="protein sequence ID" value="GBN87023.1"/>
    <property type="molecule type" value="Genomic_DNA"/>
</dbReference>
<feature type="region of interest" description="Disordered" evidence="1">
    <location>
        <begin position="260"/>
        <end position="280"/>
    </location>
</feature>
<keyword evidence="4" id="KW-1185">Reference proteome</keyword>
<evidence type="ECO:0000313" key="3">
    <source>
        <dbReference type="EMBL" id="GBN87023.1"/>
    </source>
</evidence>
<dbReference type="Proteomes" id="UP000499080">
    <property type="component" value="Unassembled WGS sequence"/>
</dbReference>